<evidence type="ECO:0000256" key="8">
    <source>
        <dbReference type="SAM" id="MobiDB-lite"/>
    </source>
</evidence>
<organism evidence="9 10">
    <name type="scientific">Thalictrum thalictroides</name>
    <name type="common">Rue-anemone</name>
    <name type="synonym">Anemone thalictroides</name>
    <dbReference type="NCBI Taxonomy" id="46969"/>
    <lineage>
        <taxon>Eukaryota</taxon>
        <taxon>Viridiplantae</taxon>
        <taxon>Streptophyta</taxon>
        <taxon>Embryophyta</taxon>
        <taxon>Tracheophyta</taxon>
        <taxon>Spermatophyta</taxon>
        <taxon>Magnoliopsida</taxon>
        <taxon>Ranunculales</taxon>
        <taxon>Ranunculaceae</taxon>
        <taxon>Thalictroideae</taxon>
        <taxon>Thalictrum</taxon>
    </lineage>
</organism>
<proteinExistence type="inferred from homology"/>
<evidence type="ECO:0000256" key="1">
    <source>
        <dbReference type="ARBA" id="ARBA00002501"/>
    </source>
</evidence>
<comment type="function">
    <text evidence="1 7">May be involved in both secretory and endocytic intracellular trafficking in the endosomal/prevacuolar compartments.</text>
</comment>
<keyword evidence="4 7" id="KW-0812">Transmembrane</keyword>
<evidence type="ECO:0000256" key="4">
    <source>
        <dbReference type="ARBA" id="ARBA00022692"/>
    </source>
</evidence>
<evidence type="ECO:0000313" key="10">
    <source>
        <dbReference type="Proteomes" id="UP000554482"/>
    </source>
</evidence>
<evidence type="ECO:0000256" key="2">
    <source>
        <dbReference type="ARBA" id="ARBA00004141"/>
    </source>
</evidence>
<feature type="transmembrane region" description="Helical" evidence="7">
    <location>
        <begin position="108"/>
        <end position="124"/>
    </location>
</feature>
<feature type="transmembrane region" description="Helical" evidence="7">
    <location>
        <begin position="144"/>
        <end position="176"/>
    </location>
</feature>
<dbReference type="GO" id="GO:0005783">
    <property type="term" value="C:endoplasmic reticulum"/>
    <property type="evidence" value="ECO:0007669"/>
    <property type="project" value="UniProtKB-ARBA"/>
</dbReference>
<keyword evidence="10" id="KW-1185">Reference proteome</keyword>
<keyword evidence="5 7" id="KW-1133">Transmembrane helix</keyword>
<dbReference type="PANTHER" id="PTHR19317:SF0">
    <property type="entry name" value="PRENYLATED RAB ACCEPTOR PROTEIN 1"/>
    <property type="match status" value="1"/>
</dbReference>
<dbReference type="GO" id="GO:0005794">
    <property type="term" value="C:Golgi apparatus"/>
    <property type="evidence" value="ECO:0007669"/>
    <property type="project" value="TreeGrafter"/>
</dbReference>
<feature type="transmembrane region" description="Helical" evidence="7">
    <location>
        <begin position="84"/>
        <end position="102"/>
    </location>
</feature>
<dbReference type="Proteomes" id="UP000554482">
    <property type="component" value="Unassembled WGS sequence"/>
</dbReference>
<evidence type="ECO:0000313" key="9">
    <source>
        <dbReference type="EMBL" id="KAF5189247.1"/>
    </source>
</evidence>
<dbReference type="GO" id="GO:0016020">
    <property type="term" value="C:membrane"/>
    <property type="evidence" value="ECO:0007669"/>
    <property type="project" value="UniProtKB-SubCell"/>
</dbReference>
<sequence>MASSSPPVLPISNPQAPISSTTTTQSQPPIATPAFRAFITRLTDSARLAFSQRRPWSELVDRSAFTRPDSLTDAASRFRKNFSYFRINYLTLLASVLAISLITHPVSLLFLLALLSSWIFLYLFRPSDSPLVIFGRNFTDRETLGGLIVLSIVVIFLTSVGSILISGLMVGLAIVFCHGSFRVPEDLFLDEVQEPSAATGLLSFLGGAASSAAASAAPVVAAARV</sequence>
<reference evidence="9 10" key="1">
    <citation type="submission" date="2020-06" db="EMBL/GenBank/DDBJ databases">
        <title>Transcriptomic and genomic resources for Thalictrum thalictroides and T. hernandezii: Facilitating candidate gene discovery in an emerging model plant lineage.</title>
        <authorList>
            <person name="Arias T."/>
            <person name="Riano-Pachon D.M."/>
            <person name="Di Stilio V.S."/>
        </authorList>
    </citation>
    <scope>NUCLEOTIDE SEQUENCE [LARGE SCALE GENOMIC DNA]</scope>
    <source>
        <strain evidence="10">cv. WT478/WT964</strain>
        <tissue evidence="9">Leaves</tissue>
    </source>
</reference>
<comment type="subcellular location">
    <subcellularLocation>
        <location evidence="2 7">Membrane</location>
        <topology evidence="2 7">Multi-pass membrane protein</topology>
    </subcellularLocation>
</comment>
<evidence type="ECO:0000256" key="3">
    <source>
        <dbReference type="ARBA" id="ARBA00006483"/>
    </source>
</evidence>
<dbReference type="OrthoDB" id="63113at2759"/>
<gene>
    <name evidence="9" type="ORF">FRX31_021166</name>
</gene>
<evidence type="ECO:0000256" key="7">
    <source>
        <dbReference type="RuleBase" id="RU363107"/>
    </source>
</evidence>
<evidence type="ECO:0000256" key="6">
    <source>
        <dbReference type="ARBA" id="ARBA00023136"/>
    </source>
</evidence>
<feature type="region of interest" description="Disordered" evidence="8">
    <location>
        <begin position="1"/>
        <end position="28"/>
    </location>
</feature>
<keyword evidence="7" id="KW-0813">Transport</keyword>
<comment type="caution">
    <text evidence="9">The sequence shown here is derived from an EMBL/GenBank/DDBJ whole genome shotgun (WGS) entry which is preliminary data.</text>
</comment>
<name>A0A7J6VX37_THATH</name>
<dbReference type="Pfam" id="PF03208">
    <property type="entry name" value="PRA1"/>
    <property type="match status" value="1"/>
</dbReference>
<dbReference type="EMBL" id="JABWDY010025737">
    <property type="protein sequence ID" value="KAF5189247.1"/>
    <property type="molecule type" value="Genomic_DNA"/>
</dbReference>
<dbReference type="PANTHER" id="PTHR19317">
    <property type="entry name" value="PRENYLATED RAB ACCEPTOR 1-RELATED"/>
    <property type="match status" value="1"/>
</dbReference>
<dbReference type="AlphaFoldDB" id="A0A7J6VX37"/>
<comment type="similarity">
    <text evidence="3 7">Belongs to the PRA1 family.</text>
</comment>
<keyword evidence="6 7" id="KW-0472">Membrane</keyword>
<feature type="compositionally biased region" description="Low complexity" evidence="8">
    <location>
        <begin position="14"/>
        <end position="28"/>
    </location>
</feature>
<dbReference type="InterPro" id="IPR004895">
    <property type="entry name" value="Prenylated_rab_accept_PRA1"/>
</dbReference>
<protein>
    <recommendedName>
        <fullName evidence="7">PRA1 family protein</fullName>
    </recommendedName>
</protein>
<evidence type="ECO:0000256" key="5">
    <source>
        <dbReference type="ARBA" id="ARBA00022989"/>
    </source>
</evidence>
<accession>A0A7J6VX37</accession>
<dbReference type="GO" id="GO:0016192">
    <property type="term" value="P:vesicle-mediated transport"/>
    <property type="evidence" value="ECO:0007669"/>
    <property type="project" value="TreeGrafter"/>
</dbReference>